<protein>
    <submittedName>
        <fullName evidence="7">Sodium:calcium antiporter</fullName>
    </submittedName>
</protein>
<dbReference type="KEGG" id="dbc:MFMK1_001759"/>
<feature type="domain" description="Sodium/calcium exchanger membrane region" evidence="6">
    <location>
        <begin position="4"/>
        <end position="157"/>
    </location>
</feature>
<organism evidence="7 8">
    <name type="scientific">Metallumcola ferriviriculae</name>
    <dbReference type="NCBI Taxonomy" id="3039180"/>
    <lineage>
        <taxon>Bacteria</taxon>
        <taxon>Bacillati</taxon>
        <taxon>Bacillota</taxon>
        <taxon>Clostridia</taxon>
        <taxon>Neomoorellales</taxon>
        <taxon>Desulfitibacteraceae</taxon>
        <taxon>Metallumcola</taxon>
    </lineage>
</organism>
<dbReference type="InterPro" id="IPR004837">
    <property type="entry name" value="NaCa_Exmemb"/>
</dbReference>
<feature type="transmembrane region" description="Helical" evidence="5">
    <location>
        <begin position="71"/>
        <end position="98"/>
    </location>
</feature>
<evidence type="ECO:0000256" key="1">
    <source>
        <dbReference type="ARBA" id="ARBA00004141"/>
    </source>
</evidence>
<dbReference type="PANTHER" id="PTHR10846:SF8">
    <property type="entry name" value="INNER MEMBRANE PROTEIN YRBG"/>
    <property type="match status" value="1"/>
</dbReference>
<dbReference type="GO" id="GO:0005886">
    <property type="term" value="C:plasma membrane"/>
    <property type="evidence" value="ECO:0007669"/>
    <property type="project" value="TreeGrafter"/>
</dbReference>
<comment type="subcellular location">
    <subcellularLocation>
        <location evidence="1">Membrane</location>
        <topology evidence="1">Multi-pass membrane protein</topology>
    </subcellularLocation>
</comment>
<evidence type="ECO:0000313" key="8">
    <source>
        <dbReference type="Proteomes" id="UP001329915"/>
    </source>
</evidence>
<evidence type="ECO:0000256" key="3">
    <source>
        <dbReference type="ARBA" id="ARBA00022989"/>
    </source>
</evidence>
<dbReference type="InterPro" id="IPR004481">
    <property type="entry name" value="K/Na/Ca-exchanger"/>
</dbReference>
<feature type="transmembrane region" description="Helical" evidence="5">
    <location>
        <begin position="214"/>
        <end position="233"/>
    </location>
</feature>
<feature type="transmembrane region" description="Helical" evidence="5">
    <location>
        <begin position="254"/>
        <end position="275"/>
    </location>
</feature>
<dbReference type="GO" id="GO:0008273">
    <property type="term" value="F:calcium, potassium:sodium antiporter activity"/>
    <property type="evidence" value="ECO:0007669"/>
    <property type="project" value="TreeGrafter"/>
</dbReference>
<dbReference type="InterPro" id="IPR044880">
    <property type="entry name" value="NCX_ion-bd_dom_sf"/>
</dbReference>
<dbReference type="RefSeq" id="WP_366924764.1">
    <property type="nucleotide sequence ID" value="NZ_CP121694.1"/>
</dbReference>
<feature type="transmembrane region" description="Helical" evidence="5">
    <location>
        <begin position="281"/>
        <end position="300"/>
    </location>
</feature>
<evidence type="ECO:0000256" key="5">
    <source>
        <dbReference type="SAM" id="Phobius"/>
    </source>
</evidence>
<feature type="transmembrane region" description="Helical" evidence="5">
    <location>
        <begin position="312"/>
        <end position="333"/>
    </location>
</feature>
<keyword evidence="4 5" id="KW-0472">Membrane</keyword>
<feature type="transmembrane region" description="Helical" evidence="5">
    <location>
        <begin position="189"/>
        <end position="208"/>
    </location>
</feature>
<dbReference type="GO" id="GO:0005262">
    <property type="term" value="F:calcium channel activity"/>
    <property type="evidence" value="ECO:0007669"/>
    <property type="project" value="TreeGrafter"/>
</dbReference>
<evidence type="ECO:0000259" key="6">
    <source>
        <dbReference type="Pfam" id="PF01699"/>
    </source>
</evidence>
<dbReference type="Proteomes" id="UP001329915">
    <property type="component" value="Chromosome"/>
</dbReference>
<feature type="transmembrane region" description="Helical" evidence="5">
    <location>
        <begin position="119"/>
        <end position="136"/>
    </location>
</feature>
<name>A0AAU0UKR4_9FIRM</name>
<evidence type="ECO:0000256" key="2">
    <source>
        <dbReference type="ARBA" id="ARBA00022692"/>
    </source>
</evidence>
<dbReference type="Gene3D" id="1.20.1420.30">
    <property type="entry name" value="NCX, central ion-binding region"/>
    <property type="match status" value="1"/>
</dbReference>
<reference evidence="7 8" key="1">
    <citation type="submission" date="2023-04" db="EMBL/GenBank/DDBJ databases">
        <authorList>
            <person name="Hsu D."/>
        </authorList>
    </citation>
    <scope>NUCLEOTIDE SEQUENCE [LARGE SCALE GENOMIC DNA]</scope>
    <source>
        <strain evidence="7 8">MK1</strain>
    </source>
</reference>
<sequence>MLEIGLLLLSLGIILLGAEVFTNGVEWLGKKLNLSEGAVGSILAAVGTALPETMIPVIAILFGPGEEGHDIGIGAILGAPFMLGTLAFFLVGVAAIVFKGRRKNTDFMKVDISTMSRDLSFFLIVYSLAVLAAFLPTHNMKLLVIIFLVGAYGFYVWQTLTREDDLGEDHDLSPLFFSRKSPDPSLNKVLLQVFTALVLIIIGAKVFVGSIEHLAGIIGIPQFVLALIIAPVATELPEKFNSIIWVSKGKDTLALGNITGAMVFQSSLIPALGIALTDWNLTFAAIMSVILALASALVVYLQLKIRKVITPYSLMTGGVFYLIFVVLVVTGVIQ</sequence>
<gene>
    <name evidence="7" type="ORF">MFMK1_001759</name>
</gene>
<feature type="transmembrane region" description="Helical" evidence="5">
    <location>
        <begin position="142"/>
        <end position="160"/>
    </location>
</feature>
<dbReference type="AlphaFoldDB" id="A0AAU0UKR4"/>
<dbReference type="Pfam" id="PF01699">
    <property type="entry name" value="Na_Ca_ex"/>
    <property type="match status" value="2"/>
</dbReference>
<keyword evidence="2 5" id="KW-0812">Transmembrane</keyword>
<accession>A0AAU0UKR4</accession>
<proteinExistence type="predicted"/>
<keyword evidence="8" id="KW-1185">Reference proteome</keyword>
<evidence type="ECO:0000256" key="4">
    <source>
        <dbReference type="ARBA" id="ARBA00023136"/>
    </source>
</evidence>
<keyword evidence="3 5" id="KW-1133">Transmembrane helix</keyword>
<dbReference type="EMBL" id="CP121694">
    <property type="protein sequence ID" value="WRO21938.1"/>
    <property type="molecule type" value="Genomic_DNA"/>
</dbReference>
<evidence type="ECO:0000313" key="7">
    <source>
        <dbReference type="EMBL" id="WRO21938.1"/>
    </source>
</evidence>
<feature type="domain" description="Sodium/calcium exchanger membrane region" evidence="6">
    <location>
        <begin position="190"/>
        <end position="329"/>
    </location>
</feature>
<dbReference type="PANTHER" id="PTHR10846">
    <property type="entry name" value="SODIUM/POTASSIUM/CALCIUM EXCHANGER"/>
    <property type="match status" value="1"/>
</dbReference>
<dbReference type="GO" id="GO:0006874">
    <property type="term" value="P:intracellular calcium ion homeostasis"/>
    <property type="evidence" value="ECO:0007669"/>
    <property type="project" value="TreeGrafter"/>
</dbReference>